<proteinExistence type="predicted"/>
<dbReference type="EMBL" id="LAZR01010212">
    <property type="protein sequence ID" value="KKM68195.1"/>
    <property type="molecule type" value="Genomic_DNA"/>
</dbReference>
<feature type="compositionally biased region" description="Basic residues" evidence="1">
    <location>
        <begin position="28"/>
        <end position="42"/>
    </location>
</feature>
<reference evidence="2" key="1">
    <citation type="journal article" date="2015" name="Nature">
        <title>Complex archaea that bridge the gap between prokaryotes and eukaryotes.</title>
        <authorList>
            <person name="Spang A."/>
            <person name="Saw J.H."/>
            <person name="Jorgensen S.L."/>
            <person name="Zaremba-Niedzwiedzka K."/>
            <person name="Martijn J."/>
            <person name="Lind A.E."/>
            <person name="van Eijk R."/>
            <person name="Schleper C."/>
            <person name="Guy L."/>
            <person name="Ettema T.J."/>
        </authorList>
    </citation>
    <scope>NUCLEOTIDE SEQUENCE</scope>
</reference>
<organism evidence="2">
    <name type="scientific">marine sediment metagenome</name>
    <dbReference type="NCBI Taxonomy" id="412755"/>
    <lineage>
        <taxon>unclassified sequences</taxon>
        <taxon>metagenomes</taxon>
        <taxon>ecological metagenomes</taxon>
    </lineage>
</organism>
<sequence>MKKKLGKRLADMLLGSPKAHTIGYQPNRKQKRMQQRLLRKRAAAPARQRYEGRKR</sequence>
<name>A0A0F9LV07_9ZZZZ</name>
<protein>
    <submittedName>
        <fullName evidence="2">Uncharacterized protein</fullName>
    </submittedName>
</protein>
<evidence type="ECO:0000313" key="2">
    <source>
        <dbReference type="EMBL" id="KKM68195.1"/>
    </source>
</evidence>
<feature type="region of interest" description="Disordered" evidence="1">
    <location>
        <begin position="12"/>
        <end position="55"/>
    </location>
</feature>
<evidence type="ECO:0000256" key="1">
    <source>
        <dbReference type="SAM" id="MobiDB-lite"/>
    </source>
</evidence>
<accession>A0A0F9LV07</accession>
<gene>
    <name evidence="2" type="ORF">LCGC14_1463350</name>
</gene>
<comment type="caution">
    <text evidence="2">The sequence shown here is derived from an EMBL/GenBank/DDBJ whole genome shotgun (WGS) entry which is preliminary data.</text>
</comment>
<dbReference type="AlphaFoldDB" id="A0A0F9LV07"/>